<dbReference type="PANTHER" id="PTHR10579">
    <property type="entry name" value="CALCIUM-ACTIVATED CHLORIDE CHANNEL REGULATOR"/>
    <property type="match status" value="1"/>
</dbReference>
<evidence type="ECO:0000256" key="2">
    <source>
        <dbReference type="SAM" id="Phobius"/>
    </source>
</evidence>
<dbReference type="RefSeq" id="WP_110131936.1">
    <property type="nucleotide sequence ID" value="NZ_QHJQ01000011.1"/>
</dbReference>
<keyword evidence="2" id="KW-1133">Transmembrane helix</keyword>
<accession>A0A317ZDM3</accession>
<comment type="caution">
    <text evidence="4">The sequence shown here is derived from an EMBL/GenBank/DDBJ whole genome shotgun (WGS) entry which is preliminary data.</text>
</comment>
<evidence type="ECO:0000259" key="3">
    <source>
        <dbReference type="PROSITE" id="PS50234"/>
    </source>
</evidence>
<dbReference type="EMBL" id="QHJQ01000011">
    <property type="protein sequence ID" value="PXA03180.1"/>
    <property type="molecule type" value="Genomic_DNA"/>
</dbReference>
<feature type="domain" description="VWFA" evidence="3">
    <location>
        <begin position="388"/>
        <end position="566"/>
    </location>
</feature>
<dbReference type="SMART" id="SM00327">
    <property type="entry name" value="VWA"/>
    <property type="match status" value="1"/>
</dbReference>
<gene>
    <name evidence="4" type="ORF">DDZ13_13225</name>
</gene>
<dbReference type="InterPro" id="IPR051266">
    <property type="entry name" value="CLCR"/>
</dbReference>
<feature type="transmembrane region" description="Helical" evidence="2">
    <location>
        <begin position="86"/>
        <end position="106"/>
    </location>
</feature>
<dbReference type="PROSITE" id="PS50234">
    <property type="entry name" value="VWFA"/>
    <property type="match status" value="1"/>
</dbReference>
<keyword evidence="2" id="KW-0472">Membrane</keyword>
<name>A0A317ZDM3_9BACT</name>
<dbReference type="Pfam" id="PF12450">
    <property type="entry name" value="vWF_A"/>
    <property type="match status" value="1"/>
</dbReference>
<dbReference type="PANTHER" id="PTHR10579:SF43">
    <property type="entry name" value="ZINC FINGER (C3HC4-TYPE RING FINGER) FAMILY PROTEIN"/>
    <property type="match status" value="1"/>
</dbReference>
<dbReference type="SUPFAM" id="SSF53300">
    <property type="entry name" value="vWA-like"/>
    <property type="match status" value="1"/>
</dbReference>
<dbReference type="Pfam" id="PF12034">
    <property type="entry name" value="YfbK_C"/>
    <property type="match status" value="1"/>
</dbReference>
<dbReference type="AlphaFoldDB" id="A0A317ZDM3"/>
<keyword evidence="5" id="KW-1185">Reference proteome</keyword>
<dbReference type="CDD" id="cd01465">
    <property type="entry name" value="vWA_subgroup"/>
    <property type="match status" value="1"/>
</dbReference>
<dbReference type="InterPro" id="IPR002035">
    <property type="entry name" value="VWF_A"/>
</dbReference>
<dbReference type="Proteomes" id="UP000247099">
    <property type="component" value="Unassembled WGS sequence"/>
</dbReference>
<keyword evidence="2" id="KW-0812">Transmembrane</keyword>
<evidence type="ECO:0000313" key="5">
    <source>
        <dbReference type="Proteomes" id="UP000247099"/>
    </source>
</evidence>
<dbReference type="Gene3D" id="3.40.50.410">
    <property type="entry name" value="von Willebrand factor, type A domain"/>
    <property type="match status" value="1"/>
</dbReference>
<dbReference type="InterPro" id="IPR021908">
    <property type="entry name" value="YfbK_C"/>
</dbReference>
<organism evidence="4 5">
    <name type="scientific">Coraliomargarita sinensis</name>
    <dbReference type="NCBI Taxonomy" id="2174842"/>
    <lineage>
        <taxon>Bacteria</taxon>
        <taxon>Pseudomonadati</taxon>
        <taxon>Verrucomicrobiota</taxon>
        <taxon>Opitutia</taxon>
        <taxon>Puniceicoccales</taxon>
        <taxon>Coraliomargaritaceae</taxon>
        <taxon>Coraliomargarita</taxon>
    </lineage>
</organism>
<dbReference type="InParanoid" id="A0A317ZDM3"/>
<evidence type="ECO:0000256" key="1">
    <source>
        <dbReference type="SAM" id="MobiDB-lite"/>
    </source>
</evidence>
<dbReference type="InterPro" id="IPR022156">
    <property type="entry name" value="Uncharacterised_YfbK_N"/>
</dbReference>
<dbReference type="OrthoDB" id="9805121at2"/>
<protein>
    <recommendedName>
        <fullName evidence="3">VWFA domain-containing protein</fullName>
    </recommendedName>
</protein>
<dbReference type="InterPro" id="IPR036465">
    <property type="entry name" value="vWFA_dom_sf"/>
</dbReference>
<sequence>MKISKTDPRLTAYALGEIDDSKERNQIEEAVAADTELLAEVQSIRSMSDLLIGELKNEAAPGLSEFEKAKLEQVPAAKPKRTLVQLLLSWPVATATAAAVLALLFIPQLDRIKMTVPEIQTSENDGAAVRYRELKVDIPAELIEGTPQPIKVPNLEPAPTSAPRIFVAEPKKEPEYTAKVEQRSSSTPPPRKPTIVVNNPSDVAVPELNIDVNADSSAVYNRGGGGFAGGLSAVRDISDGSTQYGYSANASERQATDALPPPVTQPKPGSRQDWNTEKYDPIEDTDFRSPLVAPLSTFSIDVDTASYANVRRFLNQGQLPPADAVRIEELVNYFNYDDAAPTESLEEGGDPFAVHMAQASAPWNPQHSLMRIALKGYEMPWSERPASNLVFLLDVSGSMSSANKLPLVKEAMQILIRRLDERDRVAIVVYAGASGLVLPSTTANNSETIEHALNNLKAGGSTNAGAGIDLAYKVAREHFIEGGNNRVILCTDGDFNVGQTNRGELTSIADEQAGEGVSLTILGFGMGNYKDDMLEDLSNKGKGSYAYIDSRAEARKVFLEDLASNIFKIAKDVKIQVEFNPEQVQAYRLIGYENRRLKAEDFNDDKKKAGDIGPGHSVVAFYEVVPAGIEMDLPGVDKLRYQKSAEAKPVPGEVATVKLRYKRPDADTSRLIMQTAHSGDLLEFNDANDDFRFGAAVAAFGFKLRSSETIGEFNYAEIERIAAGAIGLDSGGHRSEFTELVRQAERLSRQN</sequence>
<reference evidence="4 5" key="1">
    <citation type="submission" date="2018-05" db="EMBL/GenBank/DDBJ databases">
        <title>Coraliomargarita sinensis sp. nov., isolated from a marine solar saltern.</title>
        <authorList>
            <person name="Zhou L.Y."/>
        </authorList>
    </citation>
    <scope>NUCLEOTIDE SEQUENCE [LARGE SCALE GENOMIC DNA]</scope>
    <source>
        <strain evidence="4 5">WN38</strain>
    </source>
</reference>
<proteinExistence type="predicted"/>
<dbReference type="FunCoup" id="A0A317ZDM3">
    <property type="interactions" value="5"/>
</dbReference>
<feature type="region of interest" description="Disordered" evidence="1">
    <location>
        <begin position="174"/>
        <end position="198"/>
    </location>
</feature>
<feature type="region of interest" description="Disordered" evidence="1">
    <location>
        <begin position="250"/>
        <end position="276"/>
    </location>
</feature>
<dbReference type="Pfam" id="PF00092">
    <property type="entry name" value="VWA"/>
    <property type="match status" value="1"/>
</dbReference>
<evidence type="ECO:0000313" key="4">
    <source>
        <dbReference type="EMBL" id="PXA03180.1"/>
    </source>
</evidence>